<dbReference type="Pfam" id="PF02538">
    <property type="entry name" value="Hydantoinase_B"/>
    <property type="match status" value="1"/>
</dbReference>
<accession>A0ABR3Y764</accession>
<dbReference type="InterPro" id="IPR003692">
    <property type="entry name" value="Hydantoinase_B"/>
</dbReference>
<feature type="domain" description="Hydantoinase B/oxoprolinase" evidence="2">
    <location>
        <begin position="140"/>
        <end position="546"/>
    </location>
</feature>
<keyword evidence="4" id="KW-1185">Reference proteome</keyword>
<protein>
    <recommendedName>
        <fullName evidence="2">Hydantoinase B/oxoprolinase domain-containing protein</fullName>
    </recommendedName>
</protein>
<organism evidence="3 4">
    <name type="scientific">Paecilomyces lecythidis</name>
    <dbReference type="NCBI Taxonomy" id="3004212"/>
    <lineage>
        <taxon>Eukaryota</taxon>
        <taxon>Fungi</taxon>
        <taxon>Dikarya</taxon>
        <taxon>Ascomycota</taxon>
        <taxon>Pezizomycotina</taxon>
        <taxon>Eurotiomycetes</taxon>
        <taxon>Eurotiomycetidae</taxon>
        <taxon>Eurotiales</taxon>
        <taxon>Thermoascaceae</taxon>
        <taxon>Paecilomyces</taxon>
    </lineage>
</organism>
<proteinExistence type="predicted"/>
<name>A0ABR3Y764_9EURO</name>
<dbReference type="Proteomes" id="UP001583193">
    <property type="component" value="Unassembled WGS sequence"/>
</dbReference>
<sequence length="553" mass="60517">MQYKGMDTILSIEQPVDGDYKSAFTESHLREFAFKADRDIIVDSITLRGTSKPSAHEDAAALQADIEAAKHWRFKPESVSSQKKHPKKANGEKGPAIITDETQTILVENGYECFIASRHVVIDRYKQEDNSKLLNSDKVNPIQLSCFANRCMSIAEQMGNTLQRTSISTSIKERLDFSCAIFSPNGNLVANAPHIPIHLGSMQFAIQYQHQLWGDKLKHGDVLLTNHPEAGGTHLPDLTVVTPAFYGNELAFYVASRGHHADIGGIGITSMIPDSKELWQEGMAVKSMKIVSSGTFLEDEIRDLFNKVSEYPGCSATRRLNDNISDIKAKISVNQRGITLIQQLCEEYTLPVVHLYMHGIQDNAEVAIKELFRNVHRDMKGKPLRAVDWLDDGSPIQLEVTIDSDEGTATFDFEGTGAQTYGNMNMPISITHSAIIYVLRAMVDMDIPLNQVCLNPCRIRVPEGTVLNPSPTVAICGSTISSQRVTDVILKAFGAAAASQGCANSLGWGMGGKDPLTGKVTPGWNYGETVGRGSGAGPTWHGASMNTLPMILV</sequence>
<reference evidence="3 4" key="1">
    <citation type="journal article" date="2024" name="IMA Fungus">
        <title>IMA Genome - F19 : A genome assembly and annotation guide to empower mycologists, including annotated draft genome sequences of Ceratocystis pirilliformis, Diaporthe australafricana, Fusarium ophioides, Paecilomyces lecythidis, and Sporothrix stenoceras.</title>
        <authorList>
            <person name="Aylward J."/>
            <person name="Wilson A.M."/>
            <person name="Visagie C.M."/>
            <person name="Spraker J."/>
            <person name="Barnes I."/>
            <person name="Buitendag C."/>
            <person name="Ceriani C."/>
            <person name="Del Mar Angel L."/>
            <person name="du Plessis D."/>
            <person name="Fuchs T."/>
            <person name="Gasser K."/>
            <person name="Kramer D."/>
            <person name="Li W."/>
            <person name="Munsamy K."/>
            <person name="Piso A."/>
            <person name="Price J.L."/>
            <person name="Sonnekus B."/>
            <person name="Thomas C."/>
            <person name="van der Nest A."/>
            <person name="van Dijk A."/>
            <person name="van Heerden A."/>
            <person name="van Vuuren N."/>
            <person name="Yilmaz N."/>
            <person name="Duong T.A."/>
            <person name="van der Merwe N.A."/>
            <person name="Wingfield M.J."/>
            <person name="Wingfield B.D."/>
        </authorList>
    </citation>
    <scope>NUCLEOTIDE SEQUENCE [LARGE SCALE GENOMIC DNA]</scope>
    <source>
        <strain evidence="3 4">CMW 18167</strain>
    </source>
</reference>
<dbReference type="PANTHER" id="PTHR11365">
    <property type="entry name" value="5-OXOPROLINASE RELATED"/>
    <property type="match status" value="1"/>
</dbReference>
<comment type="caution">
    <text evidence="3">The sequence shown here is derived from an EMBL/GenBank/DDBJ whole genome shotgun (WGS) entry which is preliminary data.</text>
</comment>
<evidence type="ECO:0000313" key="3">
    <source>
        <dbReference type="EMBL" id="KAL1883760.1"/>
    </source>
</evidence>
<dbReference type="InterPro" id="IPR045079">
    <property type="entry name" value="Oxoprolinase-like"/>
</dbReference>
<evidence type="ECO:0000256" key="1">
    <source>
        <dbReference type="SAM" id="MobiDB-lite"/>
    </source>
</evidence>
<evidence type="ECO:0000313" key="4">
    <source>
        <dbReference type="Proteomes" id="UP001583193"/>
    </source>
</evidence>
<dbReference type="PANTHER" id="PTHR11365:SF2">
    <property type="entry name" value="5-OXOPROLINASE"/>
    <property type="match status" value="1"/>
</dbReference>
<feature type="region of interest" description="Disordered" evidence="1">
    <location>
        <begin position="75"/>
        <end position="94"/>
    </location>
</feature>
<evidence type="ECO:0000259" key="2">
    <source>
        <dbReference type="Pfam" id="PF02538"/>
    </source>
</evidence>
<gene>
    <name evidence="3" type="ORF">Plec18167_002768</name>
</gene>
<dbReference type="EMBL" id="JAVDPF010000005">
    <property type="protein sequence ID" value="KAL1883760.1"/>
    <property type="molecule type" value="Genomic_DNA"/>
</dbReference>